<reference evidence="4" key="1">
    <citation type="journal article" date="2019" name="Int. J. Syst. Evol. Microbiol.">
        <title>The Global Catalogue of Microorganisms (GCM) 10K type strain sequencing project: providing services to taxonomists for standard genome sequencing and annotation.</title>
        <authorList>
            <consortium name="The Broad Institute Genomics Platform"/>
            <consortium name="The Broad Institute Genome Sequencing Center for Infectious Disease"/>
            <person name="Wu L."/>
            <person name="Ma J."/>
        </authorList>
    </citation>
    <scope>NUCLEOTIDE SEQUENCE [LARGE SCALE GENOMIC DNA]</scope>
    <source>
        <strain evidence="4">TISTR 1535</strain>
    </source>
</reference>
<comment type="caution">
    <text evidence="3">The sequence shown here is derived from an EMBL/GenBank/DDBJ whole genome shotgun (WGS) entry which is preliminary data.</text>
</comment>
<dbReference type="GO" id="GO:0008233">
    <property type="term" value="F:peptidase activity"/>
    <property type="evidence" value="ECO:0007669"/>
    <property type="project" value="UniProtKB-KW"/>
</dbReference>
<dbReference type="RefSeq" id="WP_382395059.1">
    <property type="nucleotide sequence ID" value="NZ_JBHUNA010000033.1"/>
</dbReference>
<name>A0ABW5V7P7_9BACI</name>
<keyword evidence="3" id="KW-0378">Hydrolase</keyword>
<evidence type="ECO:0000256" key="1">
    <source>
        <dbReference type="ARBA" id="ARBA00022825"/>
    </source>
</evidence>
<keyword evidence="2" id="KW-1133">Transmembrane helix</keyword>
<dbReference type="GO" id="GO:0006508">
    <property type="term" value="P:proteolysis"/>
    <property type="evidence" value="ECO:0007669"/>
    <property type="project" value="UniProtKB-KW"/>
</dbReference>
<evidence type="ECO:0000313" key="3">
    <source>
        <dbReference type="EMBL" id="MFD2761996.1"/>
    </source>
</evidence>
<dbReference type="EMBL" id="JBHUNA010000033">
    <property type="protein sequence ID" value="MFD2761996.1"/>
    <property type="molecule type" value="Genomic_DNA"/>
</dbReference>
<keyword evidence="2" id="KW-0812">Transmembrane</keyword>
<dbReference type="InterPro" id="IPR043504">
    <property type="entry name" value="Peptidase_S1_PA_chymotrypsin"/>
</dbReference>
<dbReference type="PANTHER" id="PTHR22939">
    <property type="entry name" value="SERINE PROTEASE FAMILY S1C HTRA-RELATED"/>
    <property type="match status" value="1"/>
</dbReference>
<keyword evidence="1" id="KW-0720">Serine protease</keyword>
<gene>
    <name evidence="3" type="ORF">ACFSUO_13640</name>
</gene>
<evidence type="ECO:0000313" key="4">
    <source>
        <dbReference type="Proteomes" id="UP001597502"/>
    </source>
</evidence>
<accession>A0ABW5V7P7</accession>
<organism evidence="3 4">
    <name type="scientific">Lentibacillus juripiscarius</name>
    <dbReference type="NCBI Taxonomy" id="257446"/>
    <lineage>
        <taxon>Bacteria</taxon>
        <taxon>Bacillati</taxon>
        <taxon>Bacillota</taxon>
        <taxon>Bacilli</taxon>
        <taxon>Bacillales</taxon>
        <taxon>Bacillaceae</taxon>
        <taxon>Lentibacillus</taxon>
    </lineage>
</organism>
<dbReference type="SUPFAM" id="SSF50494">
    <property type="entry name" value="Trypsin-like serine proteases"/>
    <property type="match status" value="1"/>
</dbReference>
<dbReference type="EC" id="3.4.21.-" evidence="3"/>
<keyword evidence="2" id="KW-0472">Membrane</keyword>
<dbReference type="InterPro" id="IPR001940">
    <property type="entry name" value="Peptidase_S1C"/>
</dbReference>
<dbReference type="PRINTS" id="PR00834">
    <property type="entry name" value="PROTEASES2C"/>
</dbReference>
<keyword evidence="4" id="KW-1185">Reference proteome</keyword>
<feature type="transmembrane region" description="Helical" evidence="2">
    <location>
        <begin position="6"/>
        <end position="26"/>
    </location>
</feature>
<dbReference type="Pfam" id="PF13365">
    <property type="entry name" value="Trypsin_2"/>
    <property type="match status" value="1"/>
</dbReference>
<keyword evidence="3" id="KW-0645">Protease</keyword>
<proteinExistence type="predicted"/>
<dbReference type="PANTHER" id="PTHR22939:SF129">
    <property type="entry name" value="SERINE PROTEASE HTRA2, MITOCHONDRIAL"/>
    <property type="match status" value="1"/>
</dbReference>
<dbReference type="InterPro" id="IPR009003">
    <property type="entry name" value="Peptidase_S1_PA"/>
</dbReference>
<evidence type="ECO:0000256" key="2">
    <source>
        <dbReference type="SAM" id="Phobius"/>
    </source>
</evidence>
<protein>
    <submittedName>
        <fullName evidence="3">S1C family serine protease</fullName>
        <ecNumber evidence="3">3.4.21.-</ecNumber>
    </submittedName>
</protein>
<sequence length="382" mass="41817">MNKKQLGPIIVSIFLVAAGSFVLVLIHDKWQFNNIKVSNPAISKVETATQELDLKSIIHTAEKSVVQIEGQSEQTTVTGSGFLFNEKGDIITNAHVVNDADVIYVRTANGRIYPAAVVGTGESTDIAVIRVPQLAGQKSLNIETKKKAETGDEVISLGSPHGFQNTVTLGIISGTERNFTVDGFEYQNAYQISAQITEGNSGGPLISRESGNVIGINAVGTNDGTLGFSIPIDDVHKQLSTWSNEAKNENLEFGKTEDIDSTENTEQLVEDAEYVADYFLESISMRDYVGAYTLLGSKMQAGVSYSDFRERFIHYVNLEYSDLESKATDDGRVETSLSVTAEKNMPNEKETKQETFTYVFTIGHENDQLKILKISKSSDDGE</sequence>
<dbReference type="Proteomes" id="UP001597502">
    <property type="component" value="Unassembled WGS sequence"/>
</dbReference>
<dbReference type="Gene3D" id="2.40.10.10">
    <property type="entry name" value="Trypsin-like serine proteases"/>
    <property type="match status" value="2"/>
</dbReference>